<dbReference type="RefSeq" id="WP_133516239.1">
    <property type="nucleotide sequence ID" value="NZ_SNWX01000037.1"/>
</dbReference>
<evidence type="ECO:0000313" key="2">
    <source>
        <dbReference type="EMBL" id="TDO73405.1"/>
    </source>
</evidence>
<organism evidence="2 3">
    <name type="scientific">Halanaerobium saccharolyticum</name>
    <dbReference type="NCBI Taxonomy" id="43595"/>
    <lineage>
        <taxon>Bacteria</taxon>
        <taxon>Bacillati</taxon>
        <taxon>Bacillota</taxon>
        <taxon>Clostridia</taxon>
        <taxon>Halanaerobiales</taxon>
        <taxon>Halanaerobiaceae</taxon>
        <taxon>Halanaerobium</taxon>
    </lineage>
</organism>
<dbReference type="Gene3D" id="3.30.720.100">
    <property type="match status" value="2"/>
</dbReference>
<dbReference type="EMBL" id="SNWX01000037">
    <property type="protein sequence ID" value="TDO73405.1"/>
    <property type="molecule type" value="Genomic_DNA"/>
</dbReference>
<proteinExistence type="predicted"/>
<dbReference type="InterPro" id="IPR028973">
    <property type="entry name" value="PhnB-like"/>
</dbReference>
<evidence type="ECO:0000313" key="3">
    <source>
        <dbReference type="Proteomes" id="UP000295064"/>
    </source>
</evidence>
<dbReference type="OrthoDB" id="9806473at2"/>
<dbReference type="AlphaFoldDB" id="A0A4R6LDX6"/>
<keyword evidence="2" id="KW-0808">Transferase</keyword>
<gene>
    <name evidence="2" type="ORF">DFR79_13722</name>
</gene>
<dbReference type="SUPFAM" id="SSF54593">
    <property type="entry name" value="Glyoxalase/Bleomycin resistance protein/Dihydroxybiphenyl dioxygenase"/>
    <property type="match status" value="2"/>
</dbReference>
<reference evidence="2 3" key="1">
    <citation type="submission" date="2019-03" db="EMBL/GenBank/DDBJ databases">
        <title>Subsurface microbial communities from deep shales in Ohio and West Virginia, USA.</title>
        <authorList>
            <person name="Wrighton K."/>
        </authorList>
    </citation>
    <scope>NUCLEOTIDE SEQUENCE [LARGE SCALE GENOMIC DNA]</scope>
    <source>
        <strain evidence="2 3">MA284_T2</strain>
    </source>
</reference>
<dbReference type="PANTHER" id="PTHR33990">
    <property type="entry name" value="PROTEIN YJDN-RELATED"/>
    <property type="match status" value="1"/>
</dbReference>
<evidence type="ECO:0000259" key="1">
    <source>
        <dbReference type="Pfam" id="PF06983"/>
    </source>
</evidence>
<keyword evidence="2" id="KW-0489">Methyltransferase</keyword>
<dbReference type="Pfam" id="PF06983">
    <property type="entry name" value="3-dmu-9_3-mt"/>
    <property type="match status" value="2"/>
</dbReference>
<dbReference type="GO" id="GO:0032259">
    <property type="term" value="P:methylation"/>
    <property type="evidence" value="ECO:0007669"/>
    <property type="project" value="UniProtKB-KW"/>
</dbReference>
<accession>A0A4R6LDX6</accession>
<feature type="domain" description="PhnB-like" evidence="1">
    <location>
        <begin position="139"/>
        <end position="235"/>
    </location>
</feature>
<dbReference type="GO" id="GO:0008168">
    <property type="term" value="F:methyltransferase activity"/>
    <property type="evidence" value="ECO:0007669"/>
    <property type="project" value="UniProtKB-KW"/>
</dbReference>
<comment type="caution">
    <text evidence="2">The sequence shown here is derived from an EMBL/GenBank/DDBJ whole genome shotgun (WGS) entry which is preliminary data.</text>
</comment>
<dbReference type="Proteomes" id="UP000295064">
    <property type="component" value="Unassembled WGS sequence"/>
</dbReference>
<feature type="domain" description="PhnB-like" evidence="1">
    <location>
        <begin position="2"/>
        <end position="129"/>
    </location>
</feature>
<dbReference type="CDD" id="cd06588">
    <property type="entry name" value="PhnB_like"/>
    <property type="match status" value="2"/>
</dbReference>
<keyword evidence="2" id="KW-0830">Ubiquinone</keyword>
<sequence length="243" mass="28217">MQKIVSHLWFDKEAVEAAEFYTSIFPDSELTHRSLIKNTPSGDNDIVGFNIMGFEFRAISAGPSFKMNPSISFFINFDPSNNKNARKNLNDLWEKLLDRGKVLMPLQKYSWSDRYGWVQDKYGVSWQLTLTNTEEDWPRVIPSLFFTNEKNGKAEEDINYYISLFKKSKLGSIMHYQKNRGANKKGDVMFSDFKLADIWLTAMDGGDIHEFTFNEAISLMINCESQEEIDYYWDKGNTNNTII</sequence>
<dbReference type="InterPro" id="IPR029068">
    <property type="entry name" value="Glyas_Bleomycin-R_OHBP_Dase"/>
</dbReference>
<name>A0A4R6LDX6_9FIRM</name>
<dbReference type="Gene3D" id="3.30.720.110">
    <property type="match status" value="2"/>
</dbReference>
<protein>
    <submittedName>
        <fullName evidence="2">Putative 3-demethylubiquinone-9 3-methyltransferase (Glyoxalase superfamily)</fullName>
    </submittedName>
</protein>